<dbReference type="STRING" id="378806.STAUR_5965"/>
<dbReference type="KEGG" id="sur:STAUR_5965"/>
<dbReference type="EMBL" id="CP002271">
    <property type="protein sequence ID" value="ADO73725.1"/>
    <property type="molecule type" value="Genomic_DNA"/>
</dbReference>
<reference evidence="2 3" key="1">
    <citation type="journal article" date="2011" name="Mol. Biol. Evol.">
        <title>Comparative genomic analysis of fruiting body formation in Myxococcales.</title>
        <authorList>
            <person name="Huntley S."/>
            <person name="Hamann N."/>
            <person name="Wegener-Feldbrugge S."/>
            <person name="Treuner-Lange A."/>
            <person name="Kube M."/>
            <person name="Reinhardt R."/>
            <person name="Klages S."/>
            <person name="Muller R."/>
            <person name="Ronning C.M."/>
            <person name="Nierman W.C."/>
            <person name="Sogaard-Andersen L."/>
        </authorList>
    </citation>
    <scope>NUCLEOTIDE SEQUENCE [LARGE SCALE GENOMIC DNA]</scope>
    <source>
        <strain evidence="2 3">DW4/3-1</strain>
    </source>
</reference>
<accession>E3G0G0</accession>
<feature type="compositionally biased region" description="Basic and acidic residues" evidence="1">
    <location>
        <begin position="11"/>
        <end position="31"/>
    </location>
</feature>
<keyword evidence="3" id="KW-1185">Reference proteome</keyword>
<dbReference type="AlphaFoldDB" id="E3G0G0"/>
<proteinExistence type="predicted"/>
<gene>
    <name evidence="2" type="ordered locus">STAUR_5965</name>
</gene>
<dbReference type="HOGENOM" id="CLU_2791998_0_0_7"/>
<evidence type="ECO:0000313" key="3">
    <source>
        <dbReference type="Proteomes" id="UP000001351"/>
    </source>
</evidence>
<evidence type="ECO:0000313" key="2">
    <source>
        <dbReference type="EMBL" id="ADO73725.1"/>
    </source>
</evidence>
<sequence>MVAGATGLARETIRAGREELKRGDAGTERQRRPGGGRKALVVRQEGWVEALERLVSPTTRGDPMSPLR</sequence>
<protein>
    <submittedName>
        <fullName evidence="2">Transposase</fullName>
    </submittedName>
</protein>
<feature type="region of interest" description="Disordered" evidence="1">
    <location>
        <begin position="1"/>
        <end position="38"/>
    </location>
</feature>
<evidence type="ECO:0000256" key="1">
    <source>
        <dbReference type="SAM" id="MobiDB-lite"/>
    </source>
</evidence>
<organism evidence="2 3">
    <name type="scientific">Stigmatella aurantiaca (strain DW4/3-1)</name>
    <dbReference type="NCBI Taxonomy" id="378806"/>
    <lineage>
        <taxon>Bacteria</taxon>
        <taxon>Pseudomonadati</taxon>
        <taxon>Myxococcota</taxon>
        <taxon>Myxococcia</taxon>
        <taxon>Myxococcales</taxon>
        <taxon>Cystobacterineae</taxon>
        <taxon>Archangiaceae</taxon>
        <taxon>Stigmatella</taxon>
    </lineage>
</organism>
<name>E3G0G0_STIAD</name>
<dbReference type="Proteomes" id="UP000001351">
    <property type="component" value="Chromosome"/>
</dbReference>